<dbReference type="Pfam" id="PF03330">
    <property type="entry name" value="DPBB_1"/>
    <property type="match status" value="1"/>
</dbReference>
<evidence type="ECO:0000259" key="3">
    <source>
        <dbReference type="Pfam" id="PF03330"/>
    </source>
</evidence>
<evidence type="ECO:0000313" key="5">
    <source>
        <dbReference type="Proteomes" id="UP000224634"/>
    </source>
</evidence>
<dbReference type="InterPro" id="IPR036908">
    <property type="entry name" value="RlpA-like_sf"/>
</dbReference>
<evidence type="ECO:0000256" key="2">
    <source>
        <dbReference type="SAM" id="Phobius"/>
    </source>
</evidence>
<dbReference type="SUPFAM" id="SSF50685">
    <property type="entry name" value="Barwin-like endoglucanases"/>
    <property type="match status" value="1"/>
</dbReference>
<name>A0A2B7XU14_POLH7</name>
<dbReference type="OrthoDB" id="623670at2759"/>
<dbReference type="STRING" id="1447883.A0A2B7XU14"/>
<dbReference type="PANTHER" id="PTHR31836">
    <property type="match status" value="1"/>
</dbReference>
<reference evidence="4 5" key="1">
    <citation type="submission" date="2017-10" db="EMBL/GenBank/DDBJ databases">
        <title>Comparative genomics in systemic dimorphic fungi from Ajellomycetaceae.</title>
        <authorList>
            <person name="Munoz J.F."/>
            <person name="Mcewen J.G."/>
            <person name="Clay O.K."/>
            <person name="Cuomo C.A."/>
        </authorList>
    </citation>
    <scope>NUCLEOTIDE SEQUENCE [LARGE SCALE GENOMIC DNA]</scope>
    <source>
        <strain evidence="4 5">UAMH7299</strain>
    </source>
</reference>
<keyword evidence="5" id="KW-1185">Reference proteome</keyword>
<proteinExistence type="predicted"/>
<comment type="caution">
    <text evidence="4">The sequence shown here is derived from an EMBL/GenBank/DDBJ whole genome shotgun (WGS) entry which is preliminary data.</text>
</comment>
<dbReference type="CDD" id="cd22191">
    <property type="entry name" value="DPBB_RlpA_EXP_N-like"/>
    <property type="match status" value="1"/>
</dbReference>
<protein>
    <recommendedName>
        <fullName evidence="3">RlpA-like protein double-psi beta-barrel domain-containing protein</fullName>
    </recommendedName>
</protein>
<dbReference type="PANTHER" id="PTHR31836:SF27">
    <property type="entry name" value="RLPA-LIKE PROTEIN DOUBLE-PSI BETA-BARREL DOMAIN-CONTAINING PROTEIN"/>
    <property type="match status" value="1"/>
</dbReference>
<keyword evidence="1" id="KW-0732">Signal</keyword>
<accession>A0A2B7XU14</accession>
<organism evidence="4 5">
    <name type="scientific">Polytolypa hystricis (strain UAMH7299)</name>
    <dbReference type="NCBI Taxonomy" id="1447883"/>
    <lineage>
        <taxon>Eukaryota</taxon>
        <taxon>Fungi</taxon>
        <taxon>Dikarya</taxon>
        <taxon>Ascomycota</taxon>
        <taxon>Pezizomycotina</taxon>
        <taxon>Eurotiomycetes</taxon>
        <taxon>Eurotiomycetidae</taxon>
        <taxon>Onygenales</taxon>
        <taxon>Onygenales incertae sedis</taxon>
        <taxon>Polytolypa</taxon>
    </lineage>
</organism>
<sequence>MARPNRPVSILSVESTISVTTKTFEHDGMVTIQSQKTATMKDIGVQVSMSEVPKRKPVPASVAVLDDSSVEEAYSRPLGRKWGGGIGSLFSCARFDGDRRRKKRILIIAGVVGLVLLALIIGLAVGLTMRNNAKNLPLPTDNGGPYTGDLTYYDPGLGACGIISSGSEPICAVSRLLYDAASTSSDPNQNPLCGKMIRLKRGDRSVDVKVVDRCEECKATDIDVSMSVFEELAEIDLGRVDVQWAWLEKAPVNVPAV</sequence>
<keyword evidence="2" id="KW-0472">Membrane</keyword>
<keyword evidence="2" id="KW-1133">Transmembrane helix</keyword>
<evidence type="ECO:0000313" key="4">
    <source>
        <dbReference type="EMBL" id="PGH12696.1"/>
    </source>
</evidence>
<feature type="domain" description="RlpA-like protein double-psi beta-barrel" evidence="3">
    <location>
        <begin position="194"/>
        <end position="244"/>
    </location>
</feature>
<dbReference type="InterPro" id="IPR009009">
    <property type="entry name" value="RlpA-like_DPBB"/>
</dbReference>
<dbReference type="EMBL" id="PDNA01000114">
    <property type="protein sequence ID" value="PGH12696.1"/>
    <property type="molecule type" value="Genomic_DNA"/>
</dbReference>
<gene>
    <name evidence="4" type="ORF">AJ80_06642</name>
</gene>
<dbReference type="AlphaFoldDB" id="A0A2B7XU14"/>
<dbReference type="InterPro" id="IPR051477">
    <property type="entry name" value="Expansin_CellWall"/>
</dbReference>
<evidence type="ECO:0000256" key="1">
    <source>
        <dbReference type="ARBA" id="ARBA00022729"/>
    </source>
</evidence>
<dbReference type="Gene3D" id="2.40.40.10">
    <property type="entry name" value="RlpA-like domain"/>
    <property type="match status" value="1"/>
</dbReference>
<dbReference type="Proteomes" id="UP000224634">
    <property type="component" value="Unassembled WGS sequence"/>
</dbReference>
<feature type="transmembrane region" description="Helical" evidence="2">
    <location>
        <begin position="105"/>
        <end position="129"/>
    </location>
</feature>
<keyword evidence="2" id="KW-0812">Transmembrane</keyword>